<reference evidence="1 2" key="1">
    <citation type="submission" date="2024-03" db="EMBL/GenBank/DDBJ databases">
        <title>Novel species of the genus Variovorax.</title>
        <authorList>
            <person name="Liu Q."/>
            <person name="Xin Y.-H."/>
        </authorList>
    </citation>
    <scope>NUCLEOTIDE SEQUENCE [LARGE SCALE GENOMIC DNA]</scope>
    <source>
        <strain evidence="1 2">KACC 18501</strain>
    </source>
</reference>
<name>A0ABU8WAN3_9BURK</name>
<proteinExistence type="predicted"/>
<evidence type="ECO:0000313" key="1">
    <source>
        <dbReference type="EMBL" id="MEJ8827109.1"/>
    </source>
</evidence>
<organism evidence="1 2">
    <name type="scientific">Variovorax humicola</name>
    <dbReference type="NCBI Taxonomy" id="1769758"/>
    <lineage>
        <taxon>Bacteria</taxon>
        <taxon>Pseudomonadati</taxon>
        <taxon>Pseudomonadota</taxon>
        <taxon>Betaproteobacteria</taxon>
        <taxon>Burkholderiales</taxon>
        <taxon>Comamonadaceae</taxon>
        <taxon>Variovorax</taxon>
    </lineage>
</organism>
<accession>A0ABU8WAN3</accession>
<dbReference type="RefSeq" id="WP_340368139.1">
    <property type="nucleotide sequence ID" value="NZ_JBBKZV010000051.1"/>
</dbReference>
<evidence type="ECO:0000313" key="2">
    <source>
        <dbReference type="Proteomes" id="UP001363010"/>
    </source>
</evidence>
<dbReference type="Proteomes" id="UP001363010">
    <property type="component" value="Unassembled WGS sequence"/>
</dbReference>
<sequence>MTNRNVGVLSLTEDPINELMWAHYANSHSGFAVGLDMSNEFFQPSVVSQRCVES</sequence>
<comment type="caution">
    <text evidence="1">The sequence shown here is derived from an EMBL/GenBank/DDBJ whole genome shotgun (WGS) entry which is preliminary data.</text>
</comment>
<gene>
    <name evidence="1" type="ORF">WKW80_34835</name>
</gene>
<protein>
    <submittedName>
        <fullName evidence="1">DUF2971 domain-containing protein</fullName>
    </submittedName>
</protein>
<keyword evidence="2" id="KW-1185">Reference proteome</keyword>
<dbReference type="EMBL" id="JBBKZV010000051">
    <property type="protein sequence ID" value="MEJ8827109.1"/>
    <property type="molecule type" value="Genomic_DNA"/>
</dbReference>